<dbReference type="RefSeq" id="XP_033383376.1">
    <property type="nucleotide sequence ID" value="XM_033533974.1"/>
</dbReference>
<evidence type="ECO:0000313" key="2">
    <source>
        <dbReference type="EMBL" id="KAF2015037.1"/>
    </source>
</evidence>
<proteinExistence type="predicted"/>
<feature type="compositionally biased region" description="Polar residues" evidence="1">
    <location>
        <begin position="239"/>
        <end position="250"/>
    </location>
</feature>
<feature type="region of interest" description="Disordered" evidence="1">
    <location>
        <begin position="93"/>
        <end position="116"/>
    </location>
</feature>
<feature type="compositionally biased region" description="Low complexity" evidence="1">
    <location>
        <begin position="20"/>
        <end position="33"/>
    </location>
</feature>
<evidence type="ECO:0000256" key="1">
    <source>
        <dbReference type="SAM" id="MobiDB-lite"/>
    </source>
</evidence>
<feature type="compositionally biased region" description="Polar residues" evidence="1">
    <location>
        <begin position="1"/>
        <end position="19"/>
    </location>
</feature>
<gene>
    <name evidence="2" type="ORF">BU24DRAFT_493517</name>
</gene>
<feature type="region of interest" description="Disordered" evidence="1">
    <location>
        <begin position="1"/>
        <end position="40"/>
    </location>
</feature>
<dbReference type="EMBL" id="ML978070">
    <property type="protein sequence ID" value="KAF2015037.1"/>
    <property type="molecule type" value="Genomic_DNA"/>
</dbReference>
<protein>
    <submittedName>
        <fullName evidence="2">Uncharacterized protein</fullName>
    </submittedName>
</protein>
<organism evidence="2 3">
    <name type="scientific">Aaosphaeria arxii CBS 175.79</name>
    <dbReference type="NCBI Taxonomy" id="1450172"/>
    <lineage>
        <taxon>Eukaryota</taxon>
        <taxon>Fungi</taxon>
        <taxon>Dikarya</taxon>
        <taxon>Ascomycota</taxon>
        <taxon>Pezizomycotina</taxon>
        <taxon>Dothideomycetes</taxon>
        <taxon>Pleosporomycetidae</taxon>
        <taxon>Pleosporales</taxon>
        <taxon>Pleosporales incertae sedis</taxon>
        <taxon>Aaosphaeria</taxon>
    </lineage>
</organism>
<dbReference type="GeneID" id="54291371"/>
<feature type="region of interest" description="Disordered" evidence="1">
    <location>
        <begin position="163"/>
        <end position="254"/>
    </location>
</feature>
<reference evidence="2" key="1">
    <citation type="journal article" date="2020" name="Stud. Mycol.">
        <title>101 Dothideomycetes genomes: a test case for predicting lifestyles and emergence of pathogens.</title>
        <authorList>
            <person name="Haridas S."/>
            <person name="Albert R."/>
            <person name="Binder M."/>
            <person name="Bloem J."/>
            <person name="Labutti K."/>
            <person name="Salamov A."/>
            <person name="Andreopoulos B."/>
            <person name="Baker S."/>
            <person name="Barry K."/>
            <person name="Bills G."/>
            <person name="Bluhm B."/>
            <person name="Cannon C."/>
            <person name="Castanera R."/>
            <person name="Culley D."/>
            <person name="Daum C."/>
            <person name="Ezra D."/>
            <person name="Gonzalez J."/>
            <person name="Henrissat B."/>
            <person name="Kuo A."/>
            <person name="Liang C."/>
            <person name="Lipzen A."/>
            <person name="Lutzoni F."/>
            <person name="Magnuson J."/>
            <person name="Mondo S."/>
            <person name="Nolan M."/>
            <person name="Ohm R."/>
            <person name="Pangilinan J."/>
            <person name="Park H.-J."/>
            <person name="Ramirez L."/>
            <person name="Alfaro M."/>
            <person name="Sun H."/>
            <person name="Tritt A."/>
            <person name="Yoshinaga Y."/>
            <person name="Zwiers L.-H."/>
            <person name="Turgeon B."/>
            <person name="Goodwin S."/>
            <person name="Spatafora J."/>
            <person name="Crous P."/>
            <person name="Grigoriev I."/>
        </authorList>
    </citation>
    <scope>NUCLEOTIDE SEQUENCE</scope>
    <source>
        <strain evidence="2">CBS 175.79</strain>
    </source>
</reference>
<sequence length="286" mass="30518">MVATSGTPSPASFNSVPTIPSSVGSSLSPVLPSEKPKVGSCPPTTAAFVPYSTSTEHHGRWCRFKSCLKKLWRRSAKGMAFFLEALHDTILDREGKKDPTGKPNVKDTSSSSQHEDIRSIYGTSLTPSIVSSASTASTEKYCLETPDLGSPIELDISLFTTTSLPSVGRDSNSTTSTRRTKPPSFQNLPVSPLAPTDLSIPISPPLPMTSPSEPQRPRLYTSFSPPRIPIDPHAIPSPASHTPTNASPAASTDKYGDGDAGVIVFEENAVARKGRVVWLAEELVTM</sequence>
<dbReference type="Proteomes" id="UP000799778">
    <property type="component" value="Unassembled WGS sequence"/>
</dbReference>
<keyword evidence="3" id="KW-1185">Reference proteome</keyword>
<evidence type="ECO:0000313" key="3">
    <source>
        <dbReference type="Proteomes" id="UP000799778"/>
    </source>
</evidence>
<accession>A0A6A5XQC7</accession>
<dbReference type="AlphaFoldDB" id="A0A6A5XQC7"/>
<name>A0A6A5XQC7_9PLEO</name>
<feature type="compositionally biased region" description="Polar residues" evidence="1">
    <location>
        <begin position="163"/>
        <end position="172"/>
    </location>
</feature>